<protein>
    <submittedName>
        <fullName evidence="2">Uncharacterized protein</fullName>
    </submittedName>
</protein>
<feature type="region of interest" description="Disordered" evidence="1">
    <location>
        <begin position="173"/>
        <end position="211"/>
    </location>
</feature>
<evidence type="ECO:0000313" key="2">
    <source>
        <dbReference type="EMBL" id="KAK6988724.1"/>
    </source>
</evidence>
<dbReference type="Proteomes" id="UP001362999">
    <property type="component" value="Unassembled WGS sequence"/>
</dbReference>
<evidence type="ECO:0000313" key="3">
    <source>
        <dbReference type="Proteomes" id="UP001362999"/>
    </source>
</evidence>
<reference evidence="2 3" key="1">
    <citation type="journal article" date="2024" name="J Genomics">
        <title>Draft genome sequencing and assembly of Favolaschia claudopus CIRM-BRFM 2984 isolated from oak limbs.</title>
        <authorList>
            <person name="Navarro D."/>
            <person name="Drula E."/>
            <person name="Chaduli D."/>
            <person name="Cazenave R."/>
            <person name="Ahrendt S."/>
            <person name="Wang J."/>
            <person name="Lipzen A."/>
            <person name="Daum C."/>
            <person name="Barry K."/>
            <person name="Grigoriev I.V."/>
            <person name="Favel A."/>
            <person name="Rosso M.N."/>
            <person name="Martin F."/>
        </authorList>
    </citation>
    <scope>NUCLEOTIDE SEQUENCE [LARGE SCALE GENOMIC DNA]</scope>
    <source>
        <strain evidence="2 3">CIRM-BRFM 2984</strain>
    </source>
</reference>
<comment type="caution">
    <text evidence="2">The sequence shown here is derived from an EMBL/GenBank/DDBJ whole genome shotgun (WGS) entry which is preliminary data.</text>
</comment>
<gene>
    <name evidence="2" type="ORF">R3P38DRAFT_277193</name>
</gene>
<feature type="compositionally biased region" description="Basic and acidic residues" evidence="1">
    <location>
        <begin position="86"/>
        <end position="96"/>
    </location>
</feature>
<organism evidence="2 3">
    <name type="scientific">Favolaschia claudopus</name>
    <dbReference type="NCBI Taxonomy" id="2862362"/>
    <lineage>
        <taxon>Eukaryota</taxon>
        <taxon>Fungi</taxon>
        <taxon>Dikarya</taxon>
        <taxon>Basidiomycota</taxon>
        <taxon>Agaricomycotina</taxon>
        <taxon>Agaricomycetes</taxon>
        <taxon>Agaricomycetidae</taxon>
        <taxon>Agaricales</taxon>
        <taxon>Marasmiineae</taxon>
        <taxon>Mycenaceae</taxon>
        <taxon>Favolaschia</taxon>
    </lineage>
</organism>
<proteinExistence type="predicted"/>
<dbReference type="EMBL" id="JAWWNJ010000121">
    <property type="protein sequence ID" value="KAK6988724.1"/>
    <property type="molecule type" value="Genomic_DNA"/>
</dbReference>
<keyword evidence="3" id="KW-1185">Reference proteome</keyword>
<sequence length="241" mass="26157">MTRSGIYASQMGATSTLTSACTVGSGRATTSLPATRTASSLTLPLHSLPLLLSELFAGGCGEVLLGNTSKNAGGKNGRRFAFSARRGADSLTKDTEGNDGGGKNKTLEPGTPSISTPSATSHRFRHRLRQTTYPNDRAQGSEALHLLILRSRRHPHRPAPPPLLRLPIPRLLHTNHTTSTPPPLTPSPPPLKTRRTRTPIVTPSRRSPRDDGLRVCYRCRVSWGRRVVSRPARAQTRSRSR</sequence>
<feature type="region of interest" description="Disordered" evidence="1">
    <location>
        <begin position="67"/>
        <end position="124"/>
    </location>
</feature>
<dbReference type="AlphaFoldDB" id="A0AAV9ZQG2"/>
<feature type="compositionally biased region" description="Pro residues" evidence="1">
    <location>
        <begin position="180"/>
        <end position="191"/>
    </location>
</feature>
<accession>A0AAV9ZQG2</accession>
<feature type="compositionally biased region" description="Polar residues" evidence="1">
    <location>
        <begin position="112"/>
        <end position="121"/>
    </location>
</feature>
<dbReference type="PROSITE" id="PS51257">
    <property type="entry name" value="PROKAR_LIPOPROTEIN"/>
    <property type="match status" value="1"/>
</dbReference>
<evidence type="ECO:0000256" key="1">
    <source>
        <dbReference type="SAM" id="MobiDB-lite"/>
    </source>
</evidence>
<name>A0AAV9ZQG2_9AGAR</name>